<protein>
    <submittedName>
        <fullName evidence="1">Uncharacterized protein</fullName>
    </submittedName>
</protein>
<dbReference type="AlphaFoldDB" id="A0A2M8LBX3"/>
<accession>A0A2M8LBX3</accession>
<evidence type="ECO:0000313" key="2">
    <source>
        <dbReference type="Proteomes" id="UP000228700"/>
    </source>
</evidence>
<gene>
    <name evidence="1" type="ORF">COV01_03345</name>
</gene>
<proteinExistence type="predicted"/>
<dbReference type="EMBL" id="PFEQ01000013">
    <property type="protein sequence ID" value="PJE74106.1"/>
    <property type="molecule type" value="Genomic_DNA"/>
</dbReference>
<organism evidence="1 2">
    <name type="scientific">Candidatus Taylorbacteria bacterium CG10_big_fil_rev_8_21_14_0_10_41_48</name>
    <dbReference type="NCBI Taxonomy" id="1975024"/>
    <lineage>
        <taxon>Bacteria</taxon>
        <taxon>Candidatus Tayloriibacteriota</taxon>
    </lineage>
</organism>
<reference evidence="2" key="1">
    <citation type="submission" date="2017-09" db="EMBL/GenBank/DDBJ databases">
        <title>Depth-based differentiation of microbial function through sediment-hosted aquifers and enrichment of novel symbionts in the deep terrestrial subsurface.</title>
        <authorList>
            <person name="Probst A.J."/>
            <person name="Ladd B."/>
            <person name="Jarett J.K."/>
            <person name="Geller-Mcgrath D.E."/>
            <person name="Sieber C.M.K."/>
            <person name="Emerson J.B."/>
            <person name="Anantharaman K."/>
            <person name="Thomas B.C."/>
            <person name="Malmstrom R."/>
            <person name="Stieglmeier M."/>
            <person name="Klingl A."/>
            <person name="Woyke T."/>
            <person name="Ryan C.M."/>
            <person name="Banfield J.F."/>
        </authorList>
    </citation>
    <scope>NUCLEOTIDE SEQUENCE [LARGE SCALE GENOMIC DNA]</scope>
</reference>
<dbReference type="Proteomes" id="UP000228700">
    <property type="component" value="Unassembled WGS sequence"/>
</dbReference>
<name>A0A2M8LBX3_9BACT</name>
<sequence>MTIGDSTTTNATSTSFFSSILHALSATIDSLSATLANITGLTVINSTTTNSTTTNAYIADLSVDDATITGITFTNATGTNATTTNLFSTNASTTNATSTNFFSVLGHFTTGVIDTLTSTLANITTLIAQSISVNGLTATNSTTTNATTTNAFNTNSTTTNAYITNLSADEAIVTNSTTTNATSTNLFSTNASTTNSTSTNLFAVNSNTTYSTTTLLHISGAGTSTVAGNFSVAGNLAFGTGVGSTLTINGAIASDLIPDVNLVRNIGSPSYYWNNGYFDNLNVNTISAASTTISGTASNTFTINSDNVTADTENMDLIFKRGIVTPNALLSWDATLDKFKFNQPVYIEDASQSNNITLETRGYTGQTTDIFRVSSSTGTSLFSIIPTGNVGVGTGAPSDKLTIYGNSQYLRLQNSSEPTIYYARMASVYNGTNAFQLYQYTNQILGANYDGTKVFLAPAAGNVGIGTTSPFTKLSVAGDAYIGGNLTATGTLSFSGLTASRLVATDASKNLVSTITAANLASSV</sequence>
<comment type="caution">
    <text evidence="1">The sequence shown here is derived from an EMBL/GenBank/DDBJ whole genome shotgun (WGS) entry which is preliminary data.</text>
</comment>
<evidence type="ECO:0000313" key="1">
    <source>
        <dbReference type="EMBL" id="PJE74106.1"/>
    </source>
</evidence>
<feature type="non-terminal residue" evidence="1">
    <location>
        <position position="524"/>
    </location>
</feature>